<comment type="subcellular location">
    <subcellularLocation>
        <location evidence="1">Membrane</location>
    </subcellularLocation>
</comment>
<dbReference type="InterPro" id="IPR017452">
    <property type="entry name" value="GPCR_Rhodpsn_7TM"/>
</dbReference>
<dbReference type="AlphaFoldDB" id="N6SVU5"/>
<accession>N6SVU5</accession>
<dbReference type="InterPro" id="IPR019427">
    <property type="entry name" value="7TM_GPCR_serpentine_rcpt_Srw"/>
</dbReference>
<evidence type="ECO:0000256" key="2">
    <source>
        <dbReference type="ARBA" id="ARBA00010663"/>
    </source>
</evidence>
<dbReference type="SMART" id="SM01381">
    <property type="entry name" value="7TM_GPCR_Srsx"/>
    <property type="match status" value="1"/>
</dbReference>
<keyword evidence="4" id="KW-1133">Transmembrane helix</keyword>
<dbReference type="Pfam" id="PF10324">
    <property type="entry name" value="7TM_GPCR_Srw"/>
    <property type="match status" value="1"/>
</dbReference>
<keyword evidence="3" id="KW-0812">Transmembrane</keyword>
<dbReference type="PROSITE" id="PS50262">
    <property type="entry name" value="G_PROTEIN_RECEP_F1_2"/>
    <property type="match status" value="1"/>
</dbReference>
<organism evidence="6">
    <name type="scientific">Dendroctonus ponderosae</name>
    <name type="common">Mountain pine beetle</name>
    <dbReference type="NCBI Taxonomy" id="77166"/>
    <lineage>
        <taxon>Eukaryota</taxon>
        <taxon>Metazoa</taxon>
        <taxon>Ecdysozoa</taxon>
        <taxon>Arthropoda</taxon>
        <taxon>Hexapoda</taxon>
        <taxon>Insecta</taxon>
        <taxon>Pterygota</taxon>
        <taxon>Neoptera</taxon>
        <taxon>Endopterygota</taxon>
        <taxon>Coleoptera</taxon>
        <taxon>Polyphaga</taxon>
        <taxon>Cucujiformia</taxon>
        <taxon>Curculionidae</taxon>
        <taxon>Scolytinae</taxon>
        <taxon>Dendroctonus</taxon>
    </lineage>
</organism>
<sequence>MRFSNFSQEVVLQNSSEFIRRSACLPAGGTGSESESLACAQTARFFCREKPKTFVSTISGKTGVTWNFQPKGRGGGPKNEANNVSDARRTASETVNDDKDFRSYHIYFSFIICTLGSILNAFNIFILSTRQMRSPTNLILTALATADVIVMLEYMPFAYLQHEAASYFTYNFAAFLIFHAFFTNAFHFISCTLAIILAVWRYIAVKFPQRNIAWCHETRTKYTILLTYIFCACVCVPLLASMSINTKSGFQTANGSIAVNASLIANFTQVRNITIYYTGYRNSIFKDISFYVYGIVLKLIPCILLVILSTLLLIELFNAKKRKRSLHGGNKETRLLKKKQHHKHIEQEKQFNRTTKMLLAVLLLFLMAEFPPAMLGLLLHILGEKFALECYGPLGDLLDIFTLTISAINFVLYCIMSQKFREVFREHFVPFLPCGKAVKNQWISLQTVNTVV</sequence>
<dbReference type="PANTHER" id="PTHR46273:SF4">
    <property type="entry name" value="AT19640P"/>
    <property type="match status" value="1"/>
</dbReference>
<comment type="similarity">
    <text evidence="2">Belongs to the G-protein coupled receptor 1 family.</text>
</comment>
<dbReference type="EMBL" id="KB741251">
    <property type="protein sequence ID" value="ENN71884.1"/>
    <property type="molecule type" value="Genomic_DNA"/>
</dbReference>
<dbReference type="OMA" id="NIAWCHE"/>
<dbReference type="CDD" id="cd14978">
    <property type="entry name" value="7tmA_FMRFamide_R-like"/>
    <property type="match status" value="1"/>
</dbReference>
<feature type="non-terminal residue" evidence="6">
    <location>
        <position position="1"/>
    </location>
</feature>
<dbReference type="SUPFAM" id="SSF81321">
    <property type="entry name" value="Family A G protein-coupled receptor-like"/>
    <property type="match status" value="1"/>
</dbReference>
<dbReference type="InterPro" id="IPR000276">
    <property type="entry name" value="GPCR_Rhodpsn"/>
</dbReference>
<protein>
    <submittedName>
        <fullName evidence="6">Uncharacterized protein</fullName>
    </submittedName>
</protein>
<dbReference type="GO" id="GO:0008528">
    <property type="term" value="F:G protein-coupled peptide receptor activity"/>
    <property type="evidence" value="ECO:0007669"/>
    <property type="project" value="InterPro"/>
</dbReference>
<evidence type="ECO:0000313" key="6">
    <source>
        <dbReference type="EMBL" id="ENN71884.1"/>
    </source>
</evidence>
<dbReference type="HOGENOM" id="CLU_009579_24_4_1"/>
<name>N6SVU5_DENPD</name>
<dbReference type="InterPro" id="IPR053219">
    <property type="entry name" value="GPCR_Dmsr-1"/>
</dbReference>
<dbReference type="OrthoDB" id="5864054at2759"/>
<keyword evidence="5" id="KW-0472">Membrane</keyword>
<evidence type="ECO:0000256" key="5">
    <source>
        <dbReference type="ARBA" id="ARBA00023136"/>
    </source>
</evidence>
<proteinExistence type="inferred from homology"/>
<evidence type="ECO:0000256" key="3">
    <source>
        <dbReference type="ARBA" id="ARBA00022692"/>
    </source>
</evidence>
<evidence type="ECO:0000256" key="1">
    <source>
        <dbReference type="ARBA" id="ARBA00004370"/>
    </source>
</evidence>
<dbReference type="PRINTS" id="PR00237">
    <property type="entry name" value="GPCRRHODOPSN"/>
</dbReference>
<dbReference type="GO" id="GO:0005886">
    <property type="term" value="C:plasma membrane"/>
    <property type="evidence" value="ECO:0007669"/>
    <property type="project" value="TreeGrafter"/>
</dbReference>
<dbReference type="PANTHER" id="PTHR46273">
    <property type="entry name" value="MYOSUPPRESSIN RECEPTOR 1, ISOFORM B-RELATED"/>
    <property type="match status" value="1"/>
</dbReference>
<gene>
    <name evidence="6" type="ORF">YQE_11498</name>
</gene>
<reference evidence="6" key="1">
    <citation type="journal article" date="2013" name="Genome Biol.">
        <title>Draft genome of the mountain pine beetle, Dendroctonus ponderosae Hopkins, a major forest pest.</title>
        <authorList>
            <person name="Keeling C.I."/>
            <person name="Yuen M.M."/>
            <person name="Liao N.Y."/>
            <person name="Docking T.R."/>
            <person name="Chan S.K."/>
            <person name="Taylor G.A."/>
            <person name="Palmquist D.L."/>
            <person name="Jackman S.D."/>
            <person name="Nguyen A."/>
            <person name="Li M."/>
            <person name="Henderson H."/>
            <person name="Janes J.K."/>
            <person name="Zhao Y."/>
            <person name="Pandoh P."/>
            <person name="Moore R."/>
            <person name="Sperling F.A."/>
            <person name="Huber D.P."/>
            <person name="Birol I."/>
            <person name="Jones S.J."/>
            <person name="Bohlmann J."/>
        </authorList>
    </citation>
    <scope>NUCLEOTIDE SEQUENCE</scope>
</reference>
<dbReference type="Gene3D" id="1.20.1070.10">
    <property type="entry name" value="Rhodopsin 7-helix transmembrane proteins"/>
    <property type="match status" value="1"/>
</dbReference>
<evidence type="ECO:0000256" key="4">
    <source>
        <dbReference type="ARBA" id="ARBA00022989"/>
    </source>
</evidence>